<dbReference type="PIRSF" id="PIRSF000103">
    <property type="entry name" value="HIBADH"/>
    <property type="match status" value="1"/>
</dbReference>
<feature type="domain" description="3-hydroxyisobutyrate dehydrogenase-like NAD-binding" evidence="6">
    <location>
        <begin position="175"/>
        <end position="295"/>
    </location>
</feature>
<evidence type="ECO:0000256" key="3">
    <source>
        <dbReference type="ARBA" id="ARBA00023027"/>
    </source>
</evidence>
<organism evidence="7 8">
    <name type="scientific">Demequina mangrovi</name>
    <dbReference type="NCBI Taxonomy" id="1043493"/>
    <lineage>
        <taxon>Bacteria</taxon>
        <taxon>Bacillati</taxon>
        <taxon>Actinomycetota</taxon>
        <taxon>Actinomycetes</taxon>
        <taxon>Micrococcales</taxon>
        <taxon>Demequinaceae</taxon>
        <taxon>Demequina</taxon>
    </lineage>
</organism>
<dbReference type="InterPro" id="IPR015815">
    <property type="entry name" value="HIBADH-related"/>
</dbReference>
<dbReference type="Gene3D" id="3.40.50.720">
    <property type="entry name" value="NAD(P)-binding Rossmann-like Domain"/>
    <property type="match status" value="1"/>
</dbReference>
<dbReference type="Gene3D" id="1.10.1040.10">
    <property type="entry name" value="N-(1-d-carboxylethyl)-l-norvaline Dehydrogenase, domain 2"/>
    <property type="match status" value="1"/>
</dbReference>
<dbReference type="EMBL" id="FNZI01000004">
    <property type="protein sequence ID" value="SEJ45664.1"/>
    <property type="molecule type" value="Genomic_DNA"/>
</dbReference>
<reference evidence="8" key="1">
    <citation type="submission" date="2016-10" db="EMBL/GenBank/DDBJ databases">
        <authorList>
            <person name="Varghese N."/>
        </authorList>
    </citation>
    <scope>NUCLEOTIDE SEQUENCE [LARGE SCALE GENOMIC DNA]</scope>
    <source>
        <strain evidence="8">DSM 24868</strain>
    </source>
</reference>
<proteinExistence type="inferred from homology"/>
<dbReference type="AlphaFoldDB" id="A0A1H6Z0Y0"/>
<feature type="active site" evidence="4">
    <location>
        <position position="181"/>
    </location>
</feature>
<dbReference type="STRING" id="1043493.SAMN05421637_1840"/>
<evidence type="ECO:0000259" key="5">
    <source>
        <dbReference type="Pfam" id="PF03446"/>
    </source>
</evidence>
<dbReference type="eggNOG" id="COG2084">
    <property type="taxonomic scope" value="Bacteria"/>
</dbReference>
<evidence type="ECO:0000259" key="6">
    <source>
        <dbReference type="Pfam" id="PF14833"/>
    </source>
</evidence>
<sequence length="299" mass="30691">MTDNPAAAPRPLVVAVLGTGIMGAAMARNLVRAGHAVRVWNRTHATAAAMLADGATVTTTPAEAVHEADAVLTMLHDGPVVLDVIRQAAPGLRPGTLWLQQSTVGLEAMPELASVADELGLVLVDAPVLGTREPAEAGELTVMAAGPLEVRETAMTVFDSFATRTLWTGDDAADGSAQRLKLVANSWVIAVNNAAGETLSLARGLGLDPRTFLDLVEGGPLDMGYLRAKSALILEDRLEDTSVGAAVAAKDAALISDAARSAGVHVDAFDGARSRLDRVVAAGHGSEDMAAAVRASSLG</sequence>
<dbReference type="GO" id="GO:0050661">
    <property type="term" value="F:NADP binding"/>
    <property type="evidence" value="ECO:0007669"/>
    <property type="project" value="InterPro"/>
</dbReference>
<dbReference type="GO" id="GO:0051287">
    <property type="term" value="F:NAD binding"/>
    <property type="evidence" value="ECO:0007669"/>
    <property type="project" value="InterPro"/>
</dbReference>
<protein>
    <submittedName>
        <fullName evidence="7">3-hydroxyisobutyrate dehydrogenase</fullName>
    </submittedName>
</protein>
<evidence type="ECO:0000256" key="4">
    <source>
        <dbReference type="PIRSR" id="PIRSR000103-1"/>
    </source>
</evidence>
<dbReference type="InterPro" id="IPR008927">
    <property type="entry name" value="6-PGluconate_DH-like_C_sf"/>
</dbReference>
<dbReference type="GO" id="GO:0016491">
    <property type="term" value="F:oxidoreductase activity"/>
    <property type="evidence" value="ECO:0007669"/>
    <property type="project" value="UniProtKB-KW"/>
</dbReference>
<dbReference type="PANTHER" id="PTHR43580">
    <property type="entry name" value="OXIDOREDUCTASE GLYR1-RELATED"/>
    <property type="match status" value="1"/>
</dbReference>
<dbReference type="Pfam" id="PF03446">
    <property type="entry name" value="NAD_binding_2"/>
    <property type="match status" value="1"/>
</dbReference>
<dbReference type="RefSeq" id="WP_074789366.1">
    <property type="nucleotide sequence ID" value="NZ_BBLU01000006.1"/>
</dbReference>
<accession>A0A1H6Z0Y0</accession>
<gene>
    <name evidence="7" type="ORF">SAMN05421637_1840</name>
</gene>
<dbReference type="InterPro" id="IPR013328">
    <property type="entry name" value="6PGD_dom2"/>
</dbReference>
<keyword evidence="8" id="KW-1185">Reference proteome</keyword>
<dbReference type="SUPFAM" id="SSF48179">
    <property type="entry name" value="6-phosphogluconate dehydrogenase C-terminal domain-like"/>
    <property type="match status" value="1"/>
</dbReference>
<dbReference type="InterPro" id="IPR006115">
    <property type="entry name" value="6PGDH_NADP-bd"/>
</dbReference>
<evidence type="ECO:0000256" key="2">
    <source>
        <dbReference type="ARBA" id="ARBA00023002"/>
    </source>
</evidence>
<keyword evidence="2" id="KW-0560">Oxidoreductase</keyword>
<dbReference type="InterPro" id="IPR051265">
    <property type="entry name" value="HIBADH-related_NP60_sf"/>
</dbReference>
<keyword evidence="3" id="KW-0520">NAD</keyword>
<comment type="similarity">
    <text evidence="1">Belongs to the HIBADH-related family.</text>
</comment>
<dbReference type="SUPFAM" id="SSF51735">
    <property type="entry name" value="NAD(P)-binding Rossmann-fold domains"/>
    <property type="match status" value="1"/>
</dbReference>
<evidence type="ECO:0000256" key="1">
    <source>
        <dbReference type="ARBA" id="ARBA00009080"/>
    </source>
</evidence>
<evidence type="ECO:0000313" key="7">
    <source>
        <dbReference type="EMBL" id="SEJ45664.1"/>
    </source>
</evidence>
<dbReference type="InterPro" id="IPR029154">
    <property type="entry name" value="HIBADH-like_NADP-bd"/>
</dbReference>
<name>A0A1H6Z0Y0_9MICO</name>
<dbReference type="InterPro" id="IPR036291">
    <property type="entry name" value="NAD(P)-bd_dom_sf"/>
</dbReference>
<dbReference type="Pfam" id="PF14833">
    <property type="entry name" value="NAD_binding_11"/>
    <property type="match status" value="1"/>
</dbReference>
<dbReference type="PANTHER" id="PTHR43580:SF2">
    <property type="entry name" value="CYTOKINE-LIKE NUCLEAR FACTOR N-PAC"/>
    <property type="match status" value="1"/>
</dbReference>
<dbReference type="Proteomes" id="UP000183315">
    <property type="component" value="Unassembled WGS sequence"/>
</dbReference>
<feature type="domain" description="6-phosphogluconate dehydrogenase NADP-binding" evidence="5">
    <location>
        <begin position="14"/>
        <end position="169"/>
    </location>
</feature>
<evidence type="ECO:0000313" key="8">
    <source>
        <dbReference type="Proteomes" id="UP000183315"/>
    </source>
</evidence>